<dbReference type="Pfam" id="PF08241">
    <property type="entry name" value="Methyltransf_11"/>
    <property type="match status" value="1"/>
</dbReference>
<keyword evidence="3" id="KW-1185">Reference proteome</keyword>
<sequence>MTELRSDSDGDLFSERARQYAAERPLTRLHILEAGCGWGAGLRLDGRADGAEHQVTGIDLDTPAARAHLRTRADLTAWHLGDLRTVPLPPRAFDIVHAPYLIERVPHAELVLDRFVAALKPGGLLLLRLRDRDSALGFLDRRLLGLAAHLPGRPATAPPPAGAYERVASRQGLQWYCVMRGLVIAEERTSRDALTSLGAATAPLAALCRTVAACSRGRLTAAHTDVSLVIRKPENRYARLL</sequence>
<gene>
    <name evidence="2" type="ORF">GQ466_10515</name>
</gene>
<accession>A0A6I4W4U7</accession>
<dbReference type="AlphaFoldDB" id="A0A6I4W4U7"/>
<feature type="domain" description="Methyltransferase type 11" evidence="1">
    <location>
        <begin position="32"/>
        <end position="126"/>
    </location>
</feature>
<dbReference type="Proteomes" id="UP000431901">
    <property type="component" value="Unassembled WGS sequence"/>
</dbReference>
<name>A0A6I4W4U7_9ACTN</name>
<reference evidence="2 3" key="1">
    <citation type="submission" date="2019-12" db="EMBL/GenBank/DDBJ databases">
        <title>Nocardia macrotermitis sp. nov. and Nocardia aurantia sp. nov., isolated from the gut of the fungus growing-termite Macrotermes natalensis.</title>
        <authorList>
            <person name="Christine B."/>
            <person name="Rene B."/>
        </authorList>
    </citation>
    <scope>NUCLEOTIDE SEQUENCE [LARGE SCALE GENOMIC DNA]</scope>
    <source>
        <strain evidence="2 3">DSM 102126</strain>
    </source>
</reference>
<dbReference type="GO" id="GO:0032259">
    <property type="term" value="P:methylation"/>
    <property type="evidence" value="ECO:0007669"/>
    <property type="project" value="UniProtKB-KW"/>
</dbReference>
<dbReference type="SUPFAM" id="SSF53335">
    <property type="entry name" value="S-adenosyl-L-methionine-dependent methyltransferases"/>
    <property type="match status" value="1"/>
</dbReference>
<dbReference type="OrthoDB" id="4738926at2"/>
<keyword evidence="2" id="KW-0808">Transferase</keyword>
<keyword evidence="2" id="KW-0489">Methyltransferase</keyword>
<proteinExistence type="predicted"/>
<dbReference type="InterPro" id="IPR029063">
    <property type="entry name" value="SAM-dependent_MTases_sf"/>
</dbReference>
<evidence type="ECO:0000313" key="2">
    <source>
        <dbReference type="EMBL" id="MXQ64471.1"/>
    </source>
</evidence>
<evidence type="ECO:0000259" key="1">
    <source>
        <dbReference type="Pfam" id="PF08241"/>
    </source>
</evidence>
<dbReference type="Gene3D" id="3.40.50.150">
    <property type="entry name" value="Vaccinia Virus protein VP39"/>
    <property type="match status" value="1"/>
</dbReference>
<organism evidence="2 3">
    <name type="scientific">Actinomadura rayongensis</name>
    <dbReference type="NCBI Taxonomy" id="1429076"/>
    <lineage>
        <taxon>Bacteria</taxon>
        <taxon>Bacillati</taxon>
        <taxon>Actinomycetota</taxon>
        <taxon>Actinomycetes</taxon>
        <taxon>Streptosporangiales</taxon>
        <taxon>Thermomonosporaceae</taxon>
        <taxon>Actinomadura</taxon>
    </lineage>
</organism>
<dbReference type="CDD" id="cd02440">
    <property type="entry name" value="AdoMet_MTases"/>
    <property type="match status" value="1"/>
</dbReference>
<comment type="caution">
    <text evidence="2">The sequence shown here is derived from an EMBL/GenBank/DDBJ whole genome shotgun (WGS) entry which is preliminary data.</text>
</comment>
<dbReference type="GO" id="GO:0008757">
    <property type="term" value="F:S-adenosylmethionine-dependent methyltransferase activity"/>
    <property type="evidence" value="ECO:0007669"/>
    <property type="project" value="InterPro"/>
</dbReference>
<protein>
    <submittedName>
        <fullName evidence="2">Methyltransferase domain-containing protein</fullName>
    </submittedName>
</protein>
<evidence type="ECO:0000313" key="3">
    <source>
        <dbReference type="Proteomes" id="UP000431901"/>
    </source>
</evidence>
<dbReference type="EMBL" id="WUTW01000002">
    <property type="protein sequence ID" value="MXQ64471.1"/>
    <property type="molecule type" value="Genomic_DNA"/>
</dbReference>
<dbReference type="InterPro" id="IPR013216">
    <property type="entry name" value="Methyltransf_11"/>
</dbReference>
<dbReference type="RefSeq" id="WP_161102698.1">
    <property type="nucleotide sequence ID" value="NZ_JBHLYI010000001.1"/>
</dbReference>